<proteinExistence type="predicted"/>
<dbReference type="InterPro" id="IPR001304">
    <property type="entry name" value="C-type_lectin-like"/>
</dbReference>
<dbReference type="OrthoDB" id="441660at2759"/>
<evidence type="ECO:0000313" key="4">
    <source>
        <dbReference type="EMBL" id="OWF37286.1"/>
    </source>
</evidence>
<keyword evidence="2" id="KW-1015">Disulfide bond</keyword>
<gene>
    <name evidence="4" type="ORF">KP79_PYT25301</name>
</gene>
<dbReference type="PANTHER" id="PTHR22799">
    <property type="entry name" value="TETRANECTIN-RELATED"/>
    <property type="match status" value="1"/>
</dbReference>
<dbReference type="Pfam" id="PF00059">
    <property type="entry name" value="Lectin_C"/>
    <property type="match status" value="1"/>
</dbReference>
<comment type="caution">
    <text evidence="4">The sequence shown here is derived from an EMBL/GenBank/DDBJ whole genome shotgun (WGS) entry which is preliminary data.</text>
</comment>
<dbReference type="InterPro" id="IPR018378">
    <property type="entry name" value="C-type_lectin_CS"/>
</dbReference>
<dbReference type="EMBL" id="NEDP02005592">
    <property type="protein sequence ID" value="OWF37286.1"/>
    <property type="molecule type" value="Genomic_DNA"/>
</dbReference>
<dbReference type="InterPro" id="IPR016187">
    <property type="entry name" value="CTDL_fold"/>
</dbReference>
<dbReference type="Proteomes" id="UP000242188">
    <property type="component" value="Unassembled WGS sequence"/>
</dbReference>
<reference evidence="4 5" key="1">
    <citation type="journal article" date="2017" name="Nat. Ecol. Evol.">
        <title>Scallop genome provides insights into evolution of bilaterian karyotype and development.</title>
        <authorList>
            <person name="Wang S."/>
            <person name="Zhang J."/>
            <person name="Jiao W."/>
            <person name="Li J."/>
            <person name="Xun X."/>
            <person name="Sun Y."/>
            <person name="Guo X."/>
            <person name="Huan P."/>
            <person name="Dong B."/>
            <person name="Zhang L."/>
            <person name="Hu X."/>
            <person name="Sun X."/>
            <person name="Wang J."/>
            <person name="Zhao C."/>
            <person name="Wang Y."/>
            <person name="Wang D."/>
            <person name="Huang X."/>
            <person name="Wang R."/>
            <person name="Lv J."/>
            <person name="Li Y."/>
            <person name="Zhang Z."/>
            <person name="Liu B."/>
            <person name="Lu W."/>
            <person name="Hui Y."/>
            <person name="Liang J."/>
            <person name="Zhou Z."/>
            <person name="Hou R."/>
            <person name="Li X."/>
            <person name="Liu Y."/>
            <person name="Li H."/>
            <person name="Ning X."/>
            <person name="Lin Y."/>
            <person name="Zhao L."/>
            <person name="Xing Q."/>
            <person name="Dou J."/>
            <person name="Li Y."/>
            <person name="Mao J."/>
            <person name="Guo H."/>
            <person name="Dou H."/>
            <person name="Li T."/>
            <person name="Mu C."/>
            <person name="Jiang W."/>
            <person name="Fu Q."/>
            <person name="Fu X."/>
            <person name="Miao Y."/>
            <person name="Liu J."/>
            <person name="Yu Q."/>
            <person name="Li R."/>
            <person name="Liao H."/>
            <person name="Li X."/>
            <person name="Kong Y."/>
            <person name="Jiang Z."/>
            <person name="Chourrout D."/>
            <person name="Li R."/>
            <person name="Bao Z."/>
        </authorList>
    </citation>
    <scope>NUCLEOTIDE SEQUENCE [LARGE SCALE GENOMIC DNA]</scope>
    <source>
        <strain evidence="4 5">PY_sf001</strain>
    </source>
</reference>
<dbReference type="SUPFAM" id="SSF56436">
    <property type="entry name" value="C-type lectin-like"/>
    <property type="match status" value="1"/>
</dbReference>
<evidence type="ECO:0000256" key="2">
    <source>
        <dbReference type="ARBA" id="ARBA00023157"/>
    </source>
</evidence>
<dbReference type="PANTHER" id="PTHR22799:SF6">
    <property type="entry name" value="C-TYPE LECTIN DOMAIN FAMILY 4 MEMBER M-LIKE"/>
    <property type="match status" value="1"/>
</dbReference>
<evidence type="ECO:0000313" key="5">
    <source>
        <dbReference type="Proteomes" id="UP000242188"/>
    </source>
</evidence>
<evidence type="ECO:0000256" key="1">
    <source>
        <dbReference type="ARBA" id="ARBA00022734"/>
    </source>
</evidence>
<dbReference type="GO" id="GO:0030246">
    <property type="term" value="F:carbohydrate binding"/>
    <property type="evidence" value="ECO:0007669"/>
    <property type="project" value="UniProtKB-KW"/>
</dbReference>
<protein>
    <submittedName>
        <fullName evidence="4">Perlucin</fullName>
    </submittedName>
</protein>
<organism evidence="4 5">
    <name type="scientific">Mizuhopecten yessoensis</name>
    <name type="common">Japanese scallop</name>
    <name type="synonym">Patinopecten yessoensis</name>
    <dbReference type="NCBI Taxonomy" id="6573"/>
    <lineage>
        <taxon>Eukaryota</taxon>
        <taxon>Metazoa</taxon>
        <taxon>Spiralia</taxon>
        <taxon>Lophotrochozoa</taxon>
        <taxon>Mollusca</taxon>
        <taxon>Bivalvia</taxon>
        <taxon>Autobranchia</taxon>
        <taxon>Pteriomorphia</taxon>
        <taxon>Pectinida</taxon>
        <taxon>Pectinoidea</taxon>
        <taxon>Pectinidae</taxon>
        <taxon>Mizuhopecten</taxon>
    </lineage>
</organism>
<evidence type="ECO:0000259" key="3">
    <source>
        <dbReference type="PROSITE" id="PS50041"/>
    </source>
</evidence>
<keyword evidence="1" id="KW-0430">Lectin</keyword>
<feature type="domain" description="C-type lectin" evidence="3">
    <location>
        <begin position="50"/>
        <end position="119"/>
    </location>
</feature>
<dbReference type="InterPro" id="IPR016186">
    <property type="entry name" value="C-type_lectin-like/link_sf"/>
</dbReference>
<dbReference type="AlphaFoldDB" id="A0A210PLH9"/>
<name>A0A210PLH9_MIZYE</name>
<keyword evidence="5" id="KW-1185">Reference proteome</keyword>
<dbReference type="PROSITE" id="PS00615">
    <property type="entry name" value="C_TYPE_LECTIN_1"/>
    <property type="match status" value="1"/>
</dbReference>
<accession>A0A210PLH9</accession>
<dbReference type="InterPro" id="IPR051663">
    <property type="entry name" value="CLec_Tetranectin-domain"/>
</dbReference>
<dbReference type="PROSITE" id="PS50041">
    <property type="entry name" value="C_TYPE_LECTIN_2"/>
    <property type="match status" value="1"/>
</dbReference>
<sequence>MKERVYLSEINGRPLVCPTKERKMLQHICQRVSHIEKHECTLTQTGAFGFWTSGQDEFSEGHFLWTTDLESDPFNYTSWHSGQPNNIGGHQNCVLLQYANDNYNWGDVDCGERHPFICESEYS</sequence>
<dbReference type="Gene3D" id="3.10.100.10">
    <property type="entry name" value="Mannose-Binding Protein A, subunit A"/>
    <property type="match status" value="1"/>
</dbReference>